<feature type="compositionally biased region" description="Acidic residues" evidence="1">
    <location>
        <begin position="64"/>
        <end position="73"/>
    </location>
</feature>
<gene>
    <name evidence="2" type="ORF">CRG98_034330</name>
</gene>
<name>A0A2I0INL8_PUNGR</name>
<evidence type="ECO:0000313" key="3">
    <source>
        <dbReference type="Proteomes" id="UP000233551"/>
    </source>
</evidence>
<keyword evidence="3" id="KW-1185">Reference proteome</keyword>
<sequence>MEKMVKKIKKQYQANKERFVSMENKMDPDSNLMTQQFKNLNKRLKIDDSSSPGKEKKKKLECSREEDDQDGDASDNGGELANRRLRLISLPNQQLSPGKNLHMSVTKLQKSHITAAITELTLFGPNLFSLLVQTGSGERRYSREYVLGIGIIRSLLHCERRKDKGVYRGTNIELERRCQHRIMLCSATSGSDSMARQPTRIISCVPMLREHGQHWGGPDARDIPGSGAGPAPASVVKLHAGESVAQGSNCSVAMYFEQQFNALEMLREHGLGVEIEKAIKVLMEIEIKEELRKKVKAMKKKCTE</sequence>
<proteinExistence type="predicted"/>
<dbReference type="AlphaFoldDB" id="A0A2I0INL8"/>
<evidence type="ECO:0000313" key="2">
    <source>
        <dbReference type="EMBL" id="PKI45280.1"/>
    </source>
</evidence>
<comment type="caution">
    <text evidence="2">The sequence shown here is derived from an EMBL/GenBank/DDBJ whole genome shotgun (WGS) entry which is preliminary data.</text>
</comment>
<evidence type="ECO:0000256" key="1">
    <source>
        <dbReference type="SAM" id="MobiDB-lite"/>
    </source>
</evidence>
<reference evidence="2 3" key="1">
    <citation type="submission" date="2017-11" db="EMBL/GenBank/DDBJ databases">
        <title>De-novo sequencing of pomegranate (Punica granatum L.) genome.</title>
        <authorList>
            <person name="Akparov Z."/>
            <person name="Amiraslanov A."/>
            <person name="Hajiyeva S."/>
            <person name="Abbasov M."/>
            <person name="Kaur K."/>
            <person name="Hamwieh A."/>
            <person name="Solovyev V."/>
            <person name="Salamov A."/>
            <person name="Braich B."/>
            <person name="Kosarev P."/>
            <person name="Mahmoud A."/>
            <person name="Hajiyev E."/>
            <person name="Babayeva S."/>
            <person name="Izzatullayeva V."/>
            <person name="Mammadov A."/>
            <person name="Mammadov A."/>
            <person name="Sharifova S."/>
            <person name="Ojaghi J."/>
            <person name="Eynullazada K."/>
            <person name="Bayramov B."/>
            <person name="Abdulazimova A."/>
            <person name="Shahmuradov I."/>
        </authorList>
    </citation>
    <scope>NUCLEOTIDE SEQUENCE [LARGE SCALE GENOMIC DNA]</scope>
    <source>
        <strain evidence="3">cv. AG2017</strain>
        <tissue evidence="2">Leaf</tissue>
    </source>
</reference>
<dbReference type="Proteomes" id="UP000233551">
    <property type="component" value="Unassembled WGS sequence"/>
</dbReference>
<dbReference type="EMBL" id="PGOL01002744">
    <property type="protein sequence ID" value="PKI45280.1"/>
    <property type="molecule type" value="Genomic_DNA"/>
</dbReference>
<accession>A0A2I0INL8</accession>
<protein>
    <submittedName>
        <fullName evidence="2">Uncharacterized protein</fullName>
    </submittedName>
</protein>
<organism evidence="2 3">
    <name type="scientific">Punica granatum</name>
    <name type="common">Pomegranate</name>
    <dbReference type="NCBI Taxonomy" id="22663"/>
    <lineage>
        <taxon>Eukaryota</taxon>
        <taxon>Viridiplantae</taxon>
        <taxon>Streptophyta</taxon>
        <taxon>Embryophyta</taxon>
        <taxon>Tracheophyta</taxon>
        <taxon>Spermatophyta</taxon>
        <taxon>Magnoliopsida</taxon>
        <taxon>eudicotyledons</taxon>
        <taxon>Gunneridae</taxon>
        <taxon>Pentapetalae</taxon>
        <taxon>rosids</taxon>
        <taxon>malvids</taxon>
        <taxon>Myrtales</taxon>
        <taxon>Lythraceae</taxon>
        <taxon>Punica</taxon>
    </lineage>
</organism>
<feature type="region of interest" description="Disordered" evidence="1">
    <location>
        <begin position="40"/>
        <end position="78"/>
    </location>
</feature>